<dbReference type="EMBL" id="RDQO01000001">
    <property type="protein sequence ID" value="RMX08901.1"/>
    <property type="molecule type" value="Genomic_DNA"/>
</dbReference>
<comment type="caution">
    <text evidence="3">The sequence shown here is derived from an EMBL/GenBank/DDBJ whole genome shotgun (WGS) entry which is preliminary data.</text>
</comment>
<accession>A0A3M6R112</accession>
<dbReference type="Proteomes" id="UP000278006">
    <property type="component" value="Unassembled WGS sequence"/>
</dbReference>
<proteinExistence type="predicted"/>
<evidence type="ECO:0000313" key="4">
    <source>
        <dbReference type="Proteomes" id="UP000278006"/>
    </source>
</evidence>
<evidence type="ECO:0000259" key="2">
    <source>
        <dbReference type="Pfam" id="PF13660"/>
    </source>
</evidence>
<sequence>MNWQDQPEAFLRSLFERAVASAQPMLGLRSLLPEAPPAGKTIVLGAGKAAGAMAHAFELAVQQRWPAGSHVEGIVVTRYGHQPPRPAELPPQPRIEILEAAHPVPDANSEAAARRILALAAQAGPDDLVVYLLSGGGSALLALPADGIDMALKQHITGQLLQSGAPIEVINCVRKHLSGIKGGRLAQASATARRLTIAISDVPGDDLSVIASGPTVPDASNCAEALAWIDHYGIGIPESLRERLQSATLETPKPGEPLFQHDRHLLMATPAQALRAAAELAEEHGLPAFILSDRLEGESSAMGRWHAQVAHAVQAGNSSLQAPCVLLSGGETTVTITRTDVRAQGGRAMEFCMGLARGLQGAAGIWGLAADTDGIDGISDAAGAQVTPSTLERARAAGLDLPTHMHAHDGHGFFDALGDLVRTGPTHTNVNDFRAILIV</sequence>
<dbReference type="Gene3D" id="3.40.50.10180">
    <property type="entry name" value="Glycerate kinase, MOFRL-like N-terminal domain"/>
    <property type="match status" value="1"/>
</dbReference>
<reference evidence="3 4" key="1">
    <citation type="submission" date="2018-10" db="EMBL/GenBank/DDBJ databases">
        <title>Draft genome of Cortibacter populi DSM10536.</title>
        <authorList>
            <person name="Bernier A.-M."/>
            <person name="Bernard K."/>
        </authorList>
    </citation>
    <scope>NUCLEOTIDE SEQUENCE [LARGE SCALE GENOMIC DNA]</scope>
    <source>
        <strain evidence="3 4">DSM 105136</strain>
    </source>
</reference>
<feature type="domain" description="MOFRL-associated" evidence="2">
    <location>
        <begin position="11"/>
        <end position="245"/>
    </location>
</feature>
<feature type="domain" description="MOFRL" evidence="1">
    <location>
        <begin position="324"/>
        <end position="432"/>
    </location>
</feature>
<dbReference type="SUPFAM" id="SSF82544">
    <property type="entry name" value="GckA/TtuD-like"/>
    <property type="match status" value="1"/>
</dbReference>
<dbReference type="Pfam" id="PF13660">
    <property type="entry name" value="DUF4147"/>
    <property type="match status" value="1"/>
</dbReference>
<keyword evidence="3" id="KW-0808">Transferase</keyword>
<dbReference type="InterPro" id="IPR039760">
    <property type="entry name" value="MOFRL_protein"/>
</dbReference>
<gene>
    <name evidence="3" type="ORF">D8I35_05100</name>
</gene>
<dbReference type="InterPro" id="IPR025286">
    <property type="entry name" value="MOFRL_assoc_dom"/>
</dbReference>
<dbReference type="Pfam" id="PF05161">
    <property type="entry name" value="MOFRL"/>
    <property type="match status" value="1"/>
</dbReference>
<organism evidence="3 4">
    <name type="scientific">Corticibacter populi</name>
    <dbReference type="NCBI Taxonomy" id="1550736"/>
    <lineage>
        <taxon>Bacteria</taxon>
        <taxon>Pseudomonadati</taxon>
        <taxon>Pseudomonadota</taxon>
        <taxon>Betaproteobacteria</taxon>
        <taxon>Burkholderiales</taxon>
        <taxon>Comamonadaceae</taxon>
        <taxon>Corticibacter</taxon>
    </lineage>
</organism>
<dbReference type="PANTHER" id="PTHR12227">
    <property type="entry name" value="GLYCERATE KINASE"/>
    <property type="match status" value="1"/>
</dbReference>
<dbReference type="AlphaFoldDB" id="A0A3M6R112"/>
<dbReference type="InterPro" id="IPR007835">
    <property type="entry name" value="MOFRL"/>
</dbReference>
<dbReference type="OrthoDB" id="9766552at2"/>
<evidence type="ECO:0000259" key="1">
    <source>
        <dbReference type="Pfam" id="PF05161"/>
    </source>
</evidence>
<dbReference type="Gene3D" id="3.40.1480.10">
    <property type="entry name" value="MOFRL domain"/>
    <property type="match status" value="1"/>
</dbReference>
<dbReference type="InterPro" id="IPR037035">
    <property type="entry name" value="GK-like_C_sf"/>
</dbReference>
<dbReference type="GO" id="GO:0008887">
    <property type="term" value="F:glycerate kinase activity"/>
    <property type="evidence" value="ECO:0007669"/>
    <property type="project" value="InterPro"/>
</dbReference>
<dbReference type="GO" id="GO:0005737">
    <property type="term" value="C:cytoplasm"/>
    <property type="evidence" value="ECO:0007669"/>
    <property type="project" value="TreeGrafter"/>
</dbReference>
<dbReference type="InterPro" id="IPR038614">
    <property type="entry name" value="GK_N_sf"/>
</dbReference>
<keyword evidence="3" id="KW-0418">Kinase</keyword>
<protein>
    <submittedName>
        <fullName evidence="3">Glycerate kinase</fullName>
    </submittedName>
</protein>
<keyword evidence="4" id="KW-1185">Reference proteome</keyword>
<name>A0A3M6R112_9BURK</name>
<dbReference type="PANTHER" id="PTHR12227:SF0">
    <property type="entry name" value="GLYCERATE KINASE"/>
    <property type="match status" value="1"/>
</dbReference>
<evidence type="ECO:0000313" key="3">
    <source>
        <dbReference type="EMBL" id="RMX08901.1"/>
    </source>
</evidence>